<evidence type="ECO:0000313" key="2">
    <source>
        <dbReference type="Proteomes" id="UP000011761"/>
    </source>
</evidence>
<dbReference type="RefSeq" id="XP_007676197.1">
    <property type="nucleotide sequence ID" value="XM_007678007.1"/>
</dbReference>
<evidence type="ECO:0000313" key="1">
    <source>
        <dbReference type="EMBL" id="EMC96874.1"/>
    </source>
</evidence>
<name>M2NCG7_BAUPA</name>
<gene>
    <name evidence="1" type="ORF">BAUCODRAFT_34270</name>
</gene>
<organism evidence="1 2">
    <name type="scientific">Baudoinia panamericana (strain UAMH 10762)</name>
    <name type="common">Angels' share fungus</name>
    <name type="synonym">Baudoinia compniacensis (strain UAMH 10762)</name>
    <dbReference type="NCBI Taxonomy" id="717646"/>
    <lineage>
        <taxon>Eukaryota</taxon>
        <taxon>Fungi</taxon>
        <taxon>Dikarya</taxon>
        <taxon>Ascomycota</taxon>
        <taxon>Pezizomycotina</taxon>
        <taxon>Dothideomycetes</taxon>
        <taxon>Dothideomycetidae</taxon>
        <taxon>Mycosphaerellales</taxon>
        <taxon>Teratosphaeriaceae</taxon>
        <taxon>Baudoinia</taxon>
    </lineage>
</organism>
<dbReference type="HOGENOM" id="CLU_2305555_0_0_1"/>
<dbReference type="EMBL" id="KB445555">
    <property type="protein sequence ID" value="EMC96874.1"/>
    <property type="molecule type" value="Genomic_DNA"/>
</dbReference>
<dbReference type="Proteomes" id="UP000011761">
    <property type="component" value="Unassembled WGS sequence"/>
</dbReference>
<keyword evidence="2" id="KW-1185">Reference proteome</keyword>
<protein>
    <submittedName>
        <fullName evidence="1">Uncharacterized protein</fullName>
    </submittedName>
</protein>
<sequence length="100" mass="10929">MISAPILPSHMRAFRSTPSTPVSVNAITVLLRPRHHLPPSAPPSPLALVHAVSFSLLGRGGSTCRHCLSCSFPQSTDSRRWVEDTQDEVDCWGTLKHTCL</sequence>
<dbReference type="GeneID" id="19112380"/>
<reference evidence="1 2" key="1">
    <citation type="journal article" date="2012" name="PLoS Pathog.">
        <title>Diverse lifestyles and strategies of plant pathogenesis encoded in the genomes of eighteen Dothideomycetes fungi.</title>
        <authorList>
            <person name="Ohm R.A."/>
            <person name="Feau N."/>
            <person name="Henrissat B."/>
            <person name="Schoch C.L."/>
            <person name="Horwitz B.A."/>
            <person name="Barry K.W."/>
            <person name="Condon B.J."/>
            <person name="Copeland A.C."/>
            <person name="Dhillon B."/>
            <person name="Glaser F."/>
            <person name="Hesse C.N."/>
            <person name="Kosti I."/>
            <person name="LaButti K."/>
            <person name="Lindquist E.A."/>
            <person name="Lucas S."/>
            <person name="Salamov A.A."/>
            <person name="Bradshaw R.E."/>
            <person name="Ciuffetti L."/>
            <person name="Hamelin R.C."/>
            <person name="Kema G.H.J."/>
            <person name="Lawrence C."/>
            <person name="Scott J.A."/>
            <person name="Spatafora J.W."/>
            <person name="Turgeon B.G."/>
            <person name="de Wit P.J.G.M."/>
            <person name="Zhong S."/>
            <person name="Goodwin S.B."/>
            <person name="Grigoriev I.V."/>
        </authorList>
    </citation>
    <scope>NUCLEOTIDE SEQUENCE [LARGE SCALE GENOMIC DNA]</scope>
    <source>
        <strain evidence="1 2">UAMH 10762</strain>
    </source>
</reference>
<dbReference type="AlphaFoldDB" id="M2NCG7"/>
<dbReference type="KEGG" id="bcom:BAUCODRAFT_34270"/>
<proteinExistence type="predicted"/>
<accession>M2NCG7</accession>